<keyword evidence="11" id="KW-1133">Transmembrane helix</keyword>
<evidence type="ECO:0000256" key="4">
    <source>
        <dbReference type="ARBA" id="ARBA00022692"/>
    </source>
</evidence>
<dbReference type="RefSeq" id="WP_244236428.1">
    <property type="nucleotide sequence ID" value="NZ_LXOX01000013.1"/>
</dbReference>
<comment type="similarity">
    <text evidence="2 9">Belongs to the outer membrane factor (OMF) (TC 1.B.17) family.</text>
</comment>
<keyword evidence="8 9" id="KW-0449">Lipoprotein</keyword>
<evidence type="ECO:0000256" key="8">
    <source>
        <dbReference type="ARBA" id="ARBA00023288"/>
    </source>
</evidence>
<dbReference type="Proteomes" id="UP001161497">
    <property type="component" value="Chromosome"/>
</dbReference>
<dbReference type="Gene3D" id="1.20.1600.10">
    <property type="entry name" value="Outer membrane efflux proteins (OEP)"/>
    <property type="match status" value="1"/>
</dbReference>
<organism evidence="12 13">
    <name type="scientific">Candidatus Methylacidiphilum fumarolicum</name>
    <dbReference type="NCBI Taxonomy" id="591154"/>
    <lineage>
        <taxon>Bacteria</taxon>
        <taxon>Pseudomonadati</taxon>
        <taxon>Verrucomicrobiota</taxon>
        <taxon>Methylacidiphilae</taxon>
        <taxon>Methylacidiphilales</taxon>
        <taxon>Methylacidiphilaceae</taxon>
        <taxon>Methylacidiphilum (ex Ratnadevi et al. 2023)</taxon>
    </lineage>
</organism>
<evidence type="ECO:0000313" key="12">
    <source>
        <dbReference type="EMBL" id="CAI9085462.1"/>
    </source>
</evidence>
<keyword evidence="10" id="KW-0175">Coiled coil</keyword>
<keyword evidence="4 9" id="KW-0812">Transmembrane</keyword>
<evidence type="ECO:0000256" key="7">
    <source>
        <dbReference type="ARBA" id="ARBA00023139"/>
    </source>
</evidence>
<dbReference type="NCBIfam" id="TIGR01845">
    <property type="entry name" value="outer_NodT"/>
    <property type="match status" value="1"/>
</dbReference>
<dbReference type="EMBL" id="OX458932">
    <property type="protein sequence ID" value="CAI9085462.1"/>
    <property type="molecule type" value="Genomic_DNA"/>
</dbReference>
<keyword evidence="5" id="KW-0732">Signal</keyword>
<keyword evidence="3 9" id="KW-1134">Transmembrane beta strand</keyword>
<sequence>MQRCLFMEPLKKDRFCNAHVLLFMSMLIGIMITGCATLPKDTRVAAPLDTPQIKETLDAQFDNSSEKIVKKWPSLRWWEEFHNPEMNRIITIALGKNPDLKASLSRIHQAWAIAAGARSRYLPSFSSTQFLFPVPLGVLQLPGSSFFGPFGDNSFFFWSVIPALSNYHLDLWGEDKARVRAAIGMARASEAEYALARLFLSTTLASRYIRLASAEEELGLARSGQQIINELLHLVQMRKKSGIENLLPVHTIEQRLETINQLVNSLERETKILRDEIARLAGQSPDWGRTILVKESTFPKRFPLPKSLPLDLLGRRPDVAVSRWRAEALAHQVKVTKTAFYPNLDLVALVGFETLNFATLFLNPALPLLYIAGPAWNLPIFTAGRLSSELVVAQEEYNIAVESYNSTLLSAFQQVADALAVWKETDKNLISQEQSTSSAKSNAELSARLFSAGINTKTDLLDLQYTLIQSQITLSNRTAEHLEAAVGLFLALGGGYESIE</sequence>
<keyword evidence="6 9" id="KW-0472">Membrane</keyword>
<evidence type="ECO:0000256" key="1">
    <source>
        <dbReference type="ARBA" id="ARBA00004370"/>
    </source>
</evidence>
<dbReference type="SUPFAM" id="SSF56954">
    <property type="entry name" value="Outer membrane efflux proteins (OEP)"/>
    <property type="match status" value="1"/>
</dbReference>
<dbReference type="InterPro" id="IPR003423">
    <property type="entry name" value="OMP_efflux"/>
</dbReference>
<comment type="subcellular location">
    <subcellularLocation>
        <location evidence="9">Cell membrane</location>
        <topology evidence="9">Lipid-anchor</topology>
    </subcellularLocation>
    <subcellularLocation>
        <location evidence="1">Membrane</location>
    </subcellularLocation>
</comment>
<keyword evidence="7 9" id="KW-0564">Palmitate</keyword>
<feature type="coiled-coil region" evidence="10">
    <location>
        <begin position="249"/>
        <end position="283"/>
    </location>
</feature>
<keyword evidence="13" id="KW-1185">Reference proteome</keyword>
<evidence type="ECO:0000256" key="10">
    <source>
        <dbReference type="SAM" id="Coils"/>
    </source>
</evidence>
<evidence type="ECO:0000256" key="3">
    <source>
        <dbReference type="ARBA" id="ARBA00022452"/>
    </source>
</evidence>
<evidence type="ECO:0000256" key="2">
    <source>
        <dbReference type="ARBA" id="ARBA00007613"/>
    </source>
</evidence>
<accession>A0ABM9ICT2</accession>
<gene>
    <name evidence="12" type="primary">tolC</name>
    <name evidence="12" type="ORF">MFUM_1094</name>
</gene>
<feature type="transmembrane region" description="Helical" evidence="11">
    <location>
        <begin position="20"/>
        <end position="39"/>
    </location>
</feature>
<evidence type="ECO:0000256" key="5">
    <source>
        <dbReference type="ARBA" id="ARBA00022729"/>
    </source>
</evidence>
<evidence type="ECO:0000256" key="9">
    <source>
        <dbReference type="RuleBase" id="RU362097"/>
    </source>
</evidence>
<dbReference type="PANTHER" id="PTHR30203">
    <property type="entry name" value="OUTER MEMBRANE CATION EFFLUX PROTEIN"/>
    <property type="match status" value="1"/>
</dbReference>
<reference evidence="12" key="1">
    <citation type="submission" date="2023-03" db="EMBL/GenBank/DDBJ databases">
        <authorList>
            <person name="Cremers G."/>
            <person name="Picone N."/>
        </authorList>
    </citation>
    <scope>NUCLEOTIDE SEQUENCE</scope>
    <source>
        <strain evidence="12">Sample_alias</strain>
    </source>
</reference>
<dbReference type="PROSITE" id="PS51257">
    <property type="entry name" value="PROKAR_LIPOPROTEIN"/>
    <property type="match status" value="1"/>
</dbReference>
<evidence type="ECO:0000256" key="11">
    <source>
        <dbReference type="SAM" id="Phobius"/>
    </source>
</evidence>
<dbReference type="Gene3D" id="2.20.200.10">
    <property type="entry name" value="Outer membrane efflux proteins (OEP)"/>
    <property type="match status" value="1"/>
</dbReference>
<dbReference type="Pfam" id="PF02321">
    <property type="entry name" value="OEP"/>
    <property type="match status" value="2"/>
</dbReference>
<name>A0ABM9ICT2_9BACT</name>
<protein>
    <submittedName>
        <fullName evidence="12">Outer membrane component of tripartite multidrug resistance system</fullName>
    </submittedName>
</protein>
<proteinExistence type="inferred from homology"/>
<dbReference type="PANTHER" id="PTHR30203:SF20">
    <property type="entry name" value="MULTIDRUG RESISTANCE OUTER MEMBRANE PROTEIN MDTP-RELATED"/>
    <property type="match status" value="1"/>
</dbReference>
<evidence type="ECO:0000256" key="6">
    <source>
        <dbReference type="ARBA" id="ARBA00023136"/>
    </source>
</evidence>
<dbReference type="InterPro" id="IPR010131">
    <property type="entry name" value="MdtP/NodT-like"/>
</dbReference>
<evidence type="ECO:0000313" key="13">
    <source>
        <dbReference type="Proteomes" id="UP001161497"/>
    </source>
</evidence>